<sequence length="279" mass="32042">MNYIEKKEKLIKIIKDLLKDKFILAFSGGVDSALIMKLASLYRESENDVRAMFFKALSTTKEEEENAIKLAKEMGVDLVIREVDILTNEKIAHNAKDRCYHCKKTLFSEALKLREEKGYGAVVDGTNTDDHKVYRPGLMALRDLGVISPLNQAGFSKADVRRLAEELDLRVAKKPSAPCLLTRFPYGTQIKKEKLDRLETAEGFIRSLGYEKFRLRDHDDLARLEIEKADFPKFFKEYDLVVKKLKDLGYSYVCLDMEGFRSGSMDINLSKEEKDKYSL</sequence>
<gene>
    <name evidence="2" type="primary">larE</name>
    <name evidence="2" type="ORF">ACCQ42_07135</name>
</gene>
<organism evidence="2 3">
    <name type="scientific">Anaerococcus kampingae</name>
    <dbReference type="NCBI Taxonomy" id="3115614"/>
    <lineage>
        <taxon>Bacteria</taxon>
        <taxon>Bacillati</taxon>
        <taxon>Bacillota</taxon>
        <taxon>Tissierellia</taxon>
        <taxon>Tissierellales</taxon>
        <taxon>Peptoniphilaceae</taxon>
        <taxon>Anaerococcus</taxon>
    </lineage>
</organism>
<dbReference type="Gene3D" id="3.40.50.620">
    <property type="entry name" value="HUPs"/>
    <property type="match status" value="1"/>
</dbReference>
<dbReference type="InterPro" id="IPR022310">
    <property type="entry name" value="NAD/GMP_synthase"/>
</dbReference>
<dbReference type="SUPFAM" id="SSF52402">
    <property type="entry name" value="Adenine nucleotide alpha hydrolases-like"/>
    <property type="match status" value="1"/>
</dbReference>
<dbReference type="NCBIfam" id="TIGR00268">
    <property type="entry name" value="ATP-dependent sacrificial sulfur transferase LarE"/>
    <property type="match status" value="1"/>
</dbReference>
<dbReference type="Pfam" id="PF02540">
    <property type="entry name" value="NAD_synthase"/>
    <property type="match status" value="1"/>
</dbReference>
<dbReference type="RefSeq" id="WP_410035778.1">
    <property type="nucleotide sequence ID" value="NZ_JBGMEF010000023.1"/>
</dbReference>
<dbReference type="GO" id="GO:0016740">
    <property type="term" value="F:transferase activity"/>
    <property type="evidence" value="ECO:0007669"/>
    <property type="project" value="UniProtKB-KW"/>
</dbReference>
<dbReference type="PANTHER" id="PTHR43169:SF2">
    <property type="entry name" value="NAD_GMP SYNTHASE DOMAIN-CONTAINING PROTEIN"/>
    <property type="match status" value="1"/>
</dbReference>
<keyword evidence="3" id="KW-1185">Reference proteome</keyword>
<dbReference type="PANTHER" id="PTHR43169">
    <property type="entry name" value="EXSB FAMILY PROTEIN"/>
    <property type="match status" value="1"/>
</dbReference>
<dbReference type="CDD" id="cd01990">
    <property type="entry name" value="LarE-like"/>
    <property type="match status" value="1"/>
</dbReference>
<comment type="caution">
    <text evidence="2">The sequence shown here is derived from an EMBL/GenBank/DDBJ whole genome shotgun (WGS) entry which is preliminary data.</text>
</comment>
<feature type="domain" description="NAD/GMP synthase" evidence="1">
    <location>
        <begin position="12"/>
        <end position="87"/>
    </location>
</feature>
<accession>A0ABW9MF88</accession>
<dbReference type="InterPro" id="IPR005232">
    <property type="entry name" value="LarE"/>
</dbReference>
<keyword evidence="2" id="KW-0808">Transferase</keyword>
<dbReference type="EMBL" id="JBGMEF010000023">
    <property type="protein sequence ID" value="MFO3667543.1"/>
    <property type="molecule type" value="Genomic_DNA"/>
</dbReference>
<evidence type="ECO:0000259" key="1">
    <source>
        <dbReference type="Pfam" id="PF02540"/>
    </source>
</evidence>
<dbReference type="PIRSF" id="PIRSF006661">
    <property type="entry name" value="PP-lp_UCP006661"/>
    <property type="match status" value="1"/>
</dbReference>
<dbReference type="Proteomes" id="UP001637994">
    <property type="component" value="Unassembled WGS sequence"/>
</dbReference>
<reference evidence="2 3" key="1">
    <citation type="journal article" date="2025" name="Anaerobe">
        <title>Description of Anaerococcus kampingiae sp. nov., Anaerococcus groningensis sp. nov., Anaerococcus martiniensis sp. nov., and Anaerococcus cruorum sp. nov., isolated from human clinical specimens.</title>
        <authorList>
            <person name="Boiten K.E."/>
            <person name="Meijer J."/>
            <person name="van Wezel E.M."/>
            <person name="Veloo A.C.M."/>
        </authorList>
    </citation>
    <scope>NUCLEOTIDE SEQUENCE [LARGE SCALE GENOMIC DNA]</scope>
    <source>
        <strain evidence="2 3">ENR0874</strain>
    </source>
</reference>
<protein>
    <submittedName>
        <fullName evidence="2">ATP-dependent sacrificial sulfur transferase LarE</fullName>
    </submittedName>
</protein>
<dbReference type="InterPro" id="IPR014729">
    <property type="entry name" value="Rossmann-like_a/b/a_fold"/>
</dbReference>
<evidence type="ECO:0000313" key="2">
    <source>
        <dbReference type="EMBL" id="MFO3667543.1"/>
    </source>
</evidence>
<evidence type="ECO:0000313" key="3">
    <source>
        <dbReference type="Proteomes" id="UP001637994"/>
    </source>
</evidence>
<name>A0ABW9MF88_9FIRM</name>
<dbReference type="InterPro" id="IPR052188">
    <property type="entry name" value="Ni-pincer_cofactor_biosynth"/>
</dbReference>
<proteinExistence type="predicted"/>